<protein>
    <submittedName>
        <fullName evidence="2">Uncharacterized protein</fullName>
    </submittedName>
</protein>
<evidence type="ECO:0000256" key="1">
    <source>
        <dbReference type="SAM" id="SignalP"/>
    </source>
</evidence>
<keyword evidence="1" id="KW-0732">Signal</keyword>
<evidence type="ECO:0000313" key="2">
    <source>
        <dbReference type="EMBL" id="MRD46854.1"/>
    </source>
</evidence>
<dbReference type="EMBL" id="WJBU01000005">
    <property type="protein sequence ID" value="MRD46854.1"/>
    <property type="molecule type" value="Genomic_DNA"/>
</dbReference>
<keyword evidence="3" id="KW-1185">Reference proteome</keyword>
<evidence type="ECO:0000313" key="3">
    <source>
        <dbReference type="Proteomes" id="UP000487350"/>
    </source>
</evidence>
<feature type="chain" id="PRO_5032816770" evidence="1">
    <location>
        <begin position="21"/>
        <end position="157"/>
    </location>
</feature>
<gene>
    <name evidence="2" type="ORF">GHT07_06175</name>
</gene>
<accession>A0A844AS18</accession>
<sequence length="157" mass="14763">MKTHQLLALATVVLSAGAIAQTQIGTVVSVAGLVTMSDANSVTTVVLSTPVRNGSSFVTSSTGNVVLRVNGNCIVTLTPNQTATVSSDQTCNSILAGITPLPAGGAVAGGTAGGGAGGVAGAGGAGGGAFLPVVGAAAIAGVIANNGNSPNRPVSPQ</sequence>
<organism evidence="2 3">
    <name type="scientific">Caenimonas koreensis DSM 17982</name>
    <dbReference type="NCBI Taxonomy" id="1121255"/>
    <lineage>
        <taxon>Bacteria</taxon>
        <taxon>Pseudomonadati</taxon>
        <taxon>Pseudomonadota</taxon>
        <taxon>Betaproteobacteria</taxon>
        <taxon>Burkholderiales</taxon>
        <taxon>Comamonadaceae</taxon>
        <taxon>Caenimonas</taxon>
    </lineage>
</organism>
<name>A0A844AS18_9BURK</name>
<dbReference type="RefSeq" id="WP_153584190.1">
    <property type="nucleotide sequence ID" value="NZ_WJBU01000005.1"/>
</dbReference>
<dbReference type="Proteomes" id="UP000487350">
    <property type="component" value="Unassembled WGS sequence"/>
</dbReference>
<proteinExistence type="predicted"/>
<feature type="signal peptide" evidence="1">
    <location>
        <begin position="1"/>
        <end position="20"/>
    </location>
</feature>
<reference evidence="2 3" key="1">
    <citation type="submission" date="2019-11" db="EMBL/GenBank/DDBJ databases">
        <title>Caenimonas koreensis gen. nov., sp. nov., isolated from activated sludge.</title>
        <authorList>
            <person name="Seung H.R."/>
        </authorList>
    </citation>
    <scope>NUCLEOTIDE SEQUENCE [LARGE SCALE GENOMIC DNA]</scope>
    <source>
        <strain evidence="2 3">EMB320</strain>
    </source>
</reference>
<dbReference type="AlphaFoldDB" id="A0A844AS18"/>
<comment type="caution">
    <text evidence="2">The sequence shown here is derived from an EMBL/GenBank/DDBJ whole genome shotgun (WGS) entry which is preliminary data.</text>
</comment>